<keyword evidence="3" id="KW-1185">Reference proteome</keyword>
<dbReference type="Gene3D" id="3.30.420.10">
    <property type="entry name" value="Ribonuclease H-like superfamily/Ribonuclease H"/>
    <property type="match status" value="1"/>
</dbReference>
<protein>
    <recommendedName>
        <fullName evidence="1">RNase H type-1 domain-containing protein</fullName>
    </recommendedName>
</protein>
<accession>A0ABY5YS40</accession>
<evidence type="ECO:0000313" key="3">
    <source>
        <dbReference type="Proteomes" id="UP001059859"/>
    </source>
</evidence>
<dbReference type="Pfam" id="PF00075">
    <property type="entry name" value="RNase_H"/>
    <property type="match status" value="1"/>
</dbReference>
<organism evidence="2 3">
    <name type="scientific">Arthrobacter zhaoxinii</name>
    <dbReference type="NCBI Taxonomy" id="2964616"/>
    <lineage>
        <taxon>Bacteria</taxon>
        <taxon>Bacillati</taxon>
        <taxon>Actinomycetota</taxon>
        <taxon>Actinomycetes</taxon>
        <taxon>Micrococcales</taxon>
        <taxon>Micrococcaceae</taxon>
        <taxon>Arthrobacter</taxon>
    </lineage>
</organism>
<dbReference type="PROSITE" id="PS50879">
    <property type="entry name" value="RNASE_H_1"/>
    <property type="match status" value="1"/>
</dbReference>
<evidence type="ECO:0000313" key="2">
    <source>
        <dbReference type="EMBL" id="UWX97743.1"/>
    </source>
</evidence>
<dbReference type="SUPFAM" id="SSF53098">
    <property type="entry name" value="Ribonuclease H-like"/>
    <property type="match status" value="1"/>
</dbReference>
<proteinExistence type="predicted"/>
<sequence>MRQAVNYQLEAGTQEIYCDDENTATSLQALGVSASFQYPPAVAITALDEAVAAEINGRFAQLTITTDSSRGKCSPWLGHGWVLDFGGEARVKPGQKVSEGDSILEGELRSIRFGLQAARGVYSSALQGGTAITVRSDSQLALRMLTEPGFAPPSASRFCREEVARILGYTRDAQVRFLWVKGHSGDPHNMAADRLAVLARRSREAELSFEEVQRLTALAHQDVLNDIRRSRMALAA</sequence>
<evidence type="ECO:0000259" key="1">
    <source>
        <dbReference type="PROSITE" id="PS50879"/>
    </source>
</evidence>
<dbReference type="RefSeq" id="WP_260652920.1">
    <property type="nucleotide sequence ID" value="NZ_CP104275.1"/>
</dbReference>
<dbReference type="InterPro" id="IPR002156">
    <property type="entry name" value="RNaseH_domain"/>
</dbReference>
<dbReference type="InterPro" id="IPR036397">
    <property type="entry name" value="RNaseH_sf"/>
</dbReference>
<dbReference type="EMBL" id="CP104275">
    <property type="protein sequence ID" value="UWX97743.1"/>
    <property type="molecule type" value="Genomic_DNA"/>
</dbReference>
<name>A0ABY5YS40_9MICC</name>
<reference evidence="2" key="1">
    <citation type="submission" date="2022-09" db="EMBL/GenBank/DDBJ databases">
        <title>Novel species in genus Arthrobacter.</title>
        <authorList>
            <person name="Liu Y."/>
        </authorList>
    </citation>
    <scope>NUCLEOTIDE SEQUENCE</scope>
    <source>
        <strain evidence="2">Zg-Y815</strain>
    </source>
</reference>
<dbReference type="Proteomes" id="UP001059859">
    <property type="component" value="Chromosome"/>
</dbReference>
<gene>
    <name evidence="2" type="ORF">N2K95_03400</name>
</gene>
<feature type="domain" description="RNase H type-1" evidence="1">
    <location>
        <begin position="58"/>
        <end position="201"/>
    </location>
</feature>
<dbReference type="InterPro" id="IPR012337">
    <property type="entry name" value="RNaseH-like_sf"/>
</dbReference>